<gene>
    <name evidence="2" type="ORF">Q8A67_010923</name>
</gene>
<reference evidence="2" key="1">
    <citation type="submission" date="2023-08" db="EMBL/GenBank/DDBJ databases">
        <title>Chromosome-level Genome Assembly of mud carp (Cirrhinus molitorella).</title>
        <authorList>
            <person name="Liu H."/>
        </authorList>
    </citation>
    <scope>NUCLEOTIDE SEQUENCE</scope>
    <source>
        <strain evidence="2">Prfri</strain>
        <tissue evidence="2">Muscle</tissue>
    </source>
</reference>
<evidence type="ECO:0000313" key="3">
    <source>
        <dbReference type="Proteomes" id="UP001187343"/>
    </source>
</evidence>
<keyword evidence="3" id="KW-1185">Reference proteome</keyword>
<dbReference type="EMBL" id="JAUYZG010000010">
    <property type="protein sequence ID" value="KAK2896435.1"/>
    <property type="molecule type" value="Genomic_DNA"/>
</dbReference>
<comment type="caution">
    <text evidence="2">The sequence shown here is derived from an EMBL/GenBank/DDBJ whole genome shotgun (WGS) entry which is preliminary data.</text>
</comment>
<feature type="region of interest" description="Disordered" evidence="1">
    <location>
        <begin position="16"/>
        <end position="68"/>
    </location>
</feature>
<evidence type="ECO:0000313" key="2">
    <source>
        <dbReference type="EMBL" id="KAK2896435.1"/>
    </source>
</evidence>
<accession>A0AA88TLN6</accession>
<name>A0AA88TLN6_9TELE</name>
<sequence length="98" mass="10204">MRYSSIRCIKKQECQSVAQSGSGSSERCSASEGKLPVPKQAESETRKPSAPYTPSPAGGVNDRGGAAQGAAVIDCPRKALRYPDGDSAASRSPRCSCI</sequence>
<organism evidence="2 3">
    <name type="scientific">Cirrhinus molitorella</name>
    <name type="common">mud carp</name>
    <dbReference type="NCBI Taxonomy" id="172907"/>
    <lineage>
        <taxon>Eukaryota</taxon>
        <taxon>Metazoa</taxon>
        <taxon>Chordata</taxon>
        <taxon>Craniata</taxon>
        <taxon>Vertebrata</taxon>
        <taxon>Euteleostomi</taxon>
        <taxon>Actinopterygii</taxon>
        <taxon>Neopterygii</taxon>
        <taxon>Teleostei</taxon>
        <taxon>Ostariophysi</taxon>
        <taxon>Cypriniformes</taxon>
        <taxon>Cyprinidae</taxon>
        <taxon>Labeoninae</taxon>
        <taxon>Labeonini</taxon>
        <taxon>Cirrhinus</taxon>
    </lineage>
</organism>
<dbReference type="Proteomes" id="UP001187343">
    <property type="component" value="Unassembled WGS sequence"/>
</dbReference>
<proteinExistence type="predicted"/>
<feature type="compositionally biased region" description="Low complexity" evidence="1">
    <location>
        <begin position="20"/>
        <end position="33"/>
    </location>
</feature>
<evidence type="ECO:0000256" key="1">
    <source>
        <dbReference type="SAM" id="MobiDB-lite"/>
    </source>
</evidence>
<dbReference type="AlphaFoldDB" id="A0AA88TLN6"/>
<protein>
    <submittedName>
        <fullName evidence="2">Uncharacterized protein</fullName>
    </submittedName>
</protein>